<proteinExistence type="predicted"/>
<accession>A0A1C4WF41</accession>
<organism evidence="2 3">
    <name type="scientific">Micromonospora mirobrigensis</name>
    <dbReference type="NCBI Taxonomy" id="262898"/>
    <lineage>
        <taxon>Bacteria</taxon>
        <taxon>Bacillati</taxon>
        <taxon>Actinomycetota</taxon>
        <taxon>Actinomycetes</taxon>
        <taxon>Micromonosporales</taxon>
        <taxon>Micromonosporaceae</taxon>
        <taxon>Micromonospora</taxon>
    </lineage>
</organism>
<name>A0A1C4WF41_9ACTN</name>
<keyword evidence="3" id="KW-1185">Reference proteome</keyword>
<evidence type="ECO:0000313" key="3">
    <source>
        <dbReference type="Proteomes" id="UP000199504"/>
    </source>
</evidence>
<feature type="compositionally biased region" description="Low complexity" evidence="1">
    <location>
        <begin position="38"/>
        <end position="51"/>
    </location>
</feature>
<gene>
    <name evidence="2" type="ORF">GA0070564_102220</name>
</gene>
<dbReference type="AlphaFoldDB" id="A0A1C4WF41"/>
<dbReference type="STRING" id="262898.GA0070564_102220"/>
<evidence type="ECO:0000256" key="1">
    <source>
        <dbReference type="SAM" id="MobiDB-lite"/>
    </source>
</evidence>
<dbReference type="RefSeq" id="WP_091605290.1">
    <property type="nucleotide sequence ID" value="NZ_FMCX01000002.1"/>
</dbReference>
<dbReference type="EMBL" id="FMCX01000002">
    <property type="protein sequence ID" value="SCE94818.1"/>
    <property type="molecule type" value="Genomic_DNA"/>
</dbReference>
<feature type="compositionally biased region" description="Basic and acidic residues" evidence="1">
    <location>
        <begin position="66"/>
        <end position="80"/>
    </location>
</feature>
<protein>
    <submittedName>
        <fullName evidence="2">Uncharacterized protein</fullName>
    </submittedName>
</protein>
<evidence type="ECO:0000313" key="2">
    <source>
        <dbReference type="EMBL" id="SCE94818.1"/>
    </source>
</evidence>
<dbReference type="Proteomes" id="UP000199504">
    <property type="component" value="Unassembled WGS sequence"/>
</dbReference>
<sequence>MTDPRYAPLGLAAAGDLTEDAGERDGGPVVGADDARADAANAGADTDLTGASRDSDGTPVGTADADADRARAAGEEPLRP</sequence>
<feature type="region of interest" description="Disordered" evidence="1">
    <location>
        <begin position="1"/>
        <end position="80"/>
    </location>
</feature>
<reference evidence="3" key="1">
    <citation type="submission" date="2016-06" db="EMBL/GenBank/DDBJ databases">
        <authorList>
            <person name="Varghese N."/>
            <person name="Submissions Spin"/>
        </authorList>
    </citation>
    <scope>NUCLEOTIDE SEQUENCE [LARGE SCALE GENOMIC DNA]</scope>
    <source>
        <strain evidence="3">DSM 44830</strain>
    </source>
</reference>